<dbReference type="EMBL" id="JAVDYF010000001">
    <property type="protein sequence ID" value="MDR7354182.1"/>
    <property type="molecule type" value="Genomic_DNA"/>
</dbReference>
<evidence type="ECO:0000313" key="2">
    <source>
        <dbReference type="EMBL" id="MDR7354182.1"/>
    </source>
</evidence>
<sequence length="49" mass="5347">MHYATHGVDKHKFRAARYLADSAHDADGADPSTTTAQQAKPHDKGERKG</sequence>
<accession>A0ABU2B6D1</accession>
<comment type="caution">
    <text evidence="2">The sequence shown here is derived from an EMBL/GenBank/DDBJ whole genome shotgun (WGS) entry which is preliminary data.</text>
</comment>
<gene>
    <name evidence="2" type="ORF">J2S37_000720</name>
</gene>
<evidence type="ECO:0000256" key="1">
    <source>
        <dbReference type="SAM" id="MobiDB-lite"/>
    </source>
</evidence>
<dbReference type="RefSeq" id="WP_277104432.1">
    <property type="nucleotide sequence ID" value="NZ_BAAAJS010000006.1"/>
</dbReference>
<keyword evidence="3" id="KW-1185">Reference proteome</keyword>
<reference evidence="2 3" key="1">
    <citation type="submission" date="2023-07" db="EMBL/GenBank/DDBJ databases">
        <title>Sequencing the genomes of 1000 actinobacteria strains.</title>
        <authorList>
            <person name="Klenk H.-P."/>
        </authorList>
    </citation>
    <scope>NUCLEOTIDE SEQUENCE [LARGE SCALE GENOMIC DNA]</scope>
    <source>
        <strain evidence="2 3">DSM 44508</strain>
    </source>
</reference>
<organism evidence="2 3">
    <name type="scientific">Corynebacterium felinum</name>
    <dbReference type="NCBI Taxonomy" id="131318"/>
    <lineage>
        <taxon>Bacteria</taxon>
        <taxon>Bacillati</taxon>
        <taxon>Actinomycetota</taxon>
        <taxon>Actinomycetes</taxon>
        <taxon>Mycobacteriales</taxon>
        <taxon>Corynebacteriaceae</taxon>
        <taxon>Corynebacterium</taxon>
    </lineage>
</organism>
<evidence type="ECO:0000313" key="3">
    <source>
        <dbReference type="Proteomes" id="UP001183619"/>
    </source>
</evidence>
<feature type="compositionally biased region" description="Basic and acidic residues" evidence="1">
    <location>
        <begin position="40"/>
        <end position="49"/>
    </location>
</feature>
<name>A0ABU2B6D1_9CORY</name>
<proteinExistence type="predicted"/>
<protein>
    <submittedName>
        <fullName evidence="2">Uncharacterized protein</fullName>
    </submittedName>
</protein>
<dbReference type="Proteomes" id="UP001183619">
    <property type="component" value="Unassembled WGS sequence"/>
</dbReference>
<feature type="region of interest" description="Disordered" evidence="1">
    <location>
        <begin position="23"/>
        <end position="49"/>
    </location>
</feature>